<reference evidence="2 3" key="1">
    <citation type="submission" date="2013-09" db="EMBL/GenBank/DDBJ databases">
        <title>Whole genome sequencing of Halarchaeum acidiphilum strain MH1-52-1.</title>
        <authorList>
            <person name="Shimane Y."/>
            <person name="Minegishi H."/>
            <person name="Nishi S."/>
            <person name="Echigo A."/>
            <person name="Shuto A."/>
            <person name="Konishi M."/>
            <person name="Ito T."/>
            <person name="Ohkuma M."/>
            <person name="Ohta Y."/>
            <person name="Nagano Y."/>
            <person name="Tsubouchi T."/>
            <person name="Mori K."/>
            <person name="Usui K."/>
            <person name="Kamekura M."/>
            <person name="Usami R."/>
            <person name="Takaki Y."/>
            <person name="Hatada Y."/>
        </authorList>
    </citation>
    <scope>NUCLEOTIDE SEQUENCE [LARGE SCALE GENOMIC DNA]</scope>
    <source>
        <strain evidence="2 3">JCM 16109</strain>
    </source>
</reference>
<accession>U3A386</accession>
<dbReference type="Proteomes" id="UP000016986">
    <property type="component" value="Unassembled WGS sequence"/>
</dbReference>
<keyword evidence="3" id="KW-1185">Reference proteome</keyword>
<evidence type="ECO:0000256" key="1">
    <source>
        <dbReference type="SAM" id="MobiDB-lite"/>
    </source>
</evidence>
<proteinExistence type="predicted"/>
<name>U3A386_9EURY</name>
<dbReference type="EMBL" id="BATA01000015">
    <property type="protein sequence ID" value="GAD52114.1"/>
    <property type="molecule type" value="Genomic_DNA"/>
</dbReference>
<dbReference type="AlphaFoldDB" id="U3A386"/>
<organism evidence="2 3">
    <name type="scientific">Halarchaeum acidiphilum MH1-52-1</name>
    <dbReference type="NCBI Taxonomy" id="1261545"/>
    <lineage>
        <taxon>Archaea</taxon>
        <taxon>Methanobacteriati</taxon>
        <taxon>Methanobacteriota</taxon>
        <taxon>Stenosarchaea group</taxon>
        <taxon>Halobacteria</taxon>
        <taxon>Halobacteriales</taxon>
        <taxon>Halobacteriaceae</taxon>
    </lineage>
</organism>
<evidence type="ECO:0000313" key="3">
    <source>
        <dbReference type="Proteomes" id="UP000016986"/>
    </source>
</evidence>
<gene>
    <name evidence="2" type="ORF">MBEHAL_0874</name>
</gene>
<comment type="caution">
    <text evidence="2">The sequence shown here is derived from an EMBL/GenBank/DDBJ whole genome shotgun (WGS) entry which is preliminary data.</text>
</comment>
<sequence length="37" mass="4193">MREPGAYRSHEEPLCRRLGRGVLIPPDSRSADETPSR</sequence>
<protein>
    <submittedName>
        <fullName evidence="2">Uncharacterized protein</fullName>
    </submittedName>
</protein>
<evidence type="ECO:0000313" key="2">
    <source>
        <dbReference type="EMBL" id="GAD52114.1"/>
    </source>
</evidence>
<feature type="region of interest" description="Disordered" evidence="1">
    <location>
        <begin position="18"/>
        <end position="37"/>
    </location>
</feature>